<proteinExistence type="inferred from homology"/>
<sequence length="187" mass="19811">MLLRDSFAGSSCTGFVINVAGEEEHTEETLCSLRFGEKLSSVKTSAVASQATDVAARRAQVSAELEAERVKLAELVRAGQGDHINPAAPPSEQASLRNNIATMTKREVEVRALKARLVEAKAAHGADSAAVAAVASRLEEAMLSHSNIRDIVLRQKTIPGLWVGATAVYSRTEAQVASLCAQMDVLG</sequence>
<dbReference type="AlphaFoldDB" id="A0A830HIQ6"/>
<evidence type="ECO:0000259" key="3">
    <source>
        <dbReference type="PROSITE" id="PS50067"/>
    </source>
</evidence>
<dbReference type="InterPro" id="IPR027417">
    <property type="entry name" value="P-loop_NTPase"/>
</dbReference>
<organism evidence="4 5">
    <name type="scientific">Pycnococcus provasolii</name>
    <dbReference type="NCBI Taxonomy" id="41880"/>
    <lineage>
        <taxon>Eukaryota</taxon>
        <taxon>Viridiplantae</taxon>
        <taxon>Chlorophyta</taxon>
        <taxon>Pseudoscourfieldiophyceae</taxon>
        <taxon>Pseudoscourfieldiales</taxon>
        <taxon>Pycnococcaceae</taxon>
        <taxon>Pycnococcus</taxon>
    </lineage>
</organism>
<dbReference type="InterPro" id="IPR001752">
    <property type="entry name" value="Kinesin_motor_dom"/>
</dbReference>
<dbReference type="GO" id="GO:0005524">
    <property type="term" value="F:ATP binding"/>
    <property type="evidence" value="ECO:0007669"/>
    <property type="project" value="InterPro"/>
</dbReference>
<dbReference type="GO" id="GO:0008017">
    <property type="term" value="F:microtubule binding"/>
    <property type="evidence" value="ECO:0007669"/>
    <property type="project" value="InterPro"/>
</dbReference>
<keyword evidence="5" id="KW-1185">Reference proteome</keyword>
<name>A0A830HIQ6_9CHLO</name>
<feature type="domain" description="Kinesin motor" evidence="3">
    <location>
        <begin position="1"/>
        <end position="42"/>
    </location>
</feature>
<reference evidence="4" key="1">
    <citation type="submission" date="2020-10" db="EMBL/GenBank/DDBJ databases">
        <title>Unveiling of a novel bifunctional photoreceptor, Dualchrome1, isolated from a cosmopolitan green alga.</title>
        <authorList>
            <person name="Suzuki S."/>
            <person name="Kawachi M."/>
        </authorList>
    </citation>
    <scope>NUCLEOTIDE SEQUENCE</scope>
    <source>
        <strain evidence="4">NIES 2893</strain>
    </source>
</reference>
<gene>
    <name evidence="4" type="ORF">PPROV_000521800</name>
</gene>
<dbReference type="Proteomes" id="UP000660262">
    <property type="component" value="Unassembled WGS sequence"/>
</dbReference>
<accession>A0A830HIQ6</accession>
<protein>
    <recommendedName>
        <fullName evidence="3">Kinesin motor domain-containing protein</fullName>
    </recommendedName>
</protein>
<comment type="caution">
    <text evidence="4">The sequence shown here is derived from an EMBL/GenBank/DDBJ whole genome shotgun (WGS) entry which is preliminary data.</text>
</comment>
<evidence type="ECO:0000313" key="5">
    <source>
        <dbReference type="Proteomes" id="UP000660262"/>
    </source>
</evidence>
<evidence type="ECO:0000256" key="1">
    <source>
        <dbReference type="ARBA" id="ARBA00023175"/>
    </source>
</evidence>
<keyword evidence="1" id="KW-0505">Motor protein</keyword>
<comment type="similarity">
    <text evidence="2">Belongs to the TRAFAC class myosin-kinesin ATPase superfamily. Kinesin family.</text>
</comment>
<dbReference type="OrthoDB" id="3176171at2759"/>
<dbReference type="PROSITE" id="PS50067">
    <property type="entry name" value="KINESIN_MOTOR_2"/>
    <property type="match status" value="1"/>
</dbReference>
<dbReference type="GO" id="GO:0003777">
    <property type="term" value="F:microtubule motor activity"/>
    <property type="evidence" value="ECO:0007669"/>
    <property type="project" value="InterPro"/>
</dbReference>
<dbReference type="SUPFAM" id="SSF52540">
    <property type="entry name" value="P-loop containing nucleoside triphosphate hydrolases"/>
    <property type="match status" value="1"/>
</dbReference>
<evidence type="ECO:0000313" key="4">
    <source>
        <dbReference type="EMBL" id="GHP06473.1"/>
    </source>
</evidence>
<evidence type="ECO:0000256" key="2">
    <source>
        <dbReference type="PROSITE-ProRule" id="PRU00283"/>
    </source>
</evidence>
<dbReference type="GO" id="GO:0007018">
    <property type="term" value="P:microtubule-based movement"/>
    <property type="evidence" value="ECO:0007669"/>
    <property type="project" value="InterPro"/>
</dbReference>
<dbReference type="EMBL" id="BNJQ01000013">
    <property type="protein sequence ID" value="GHP06473.1"/>
    <property type="molecule type" value="Genomic_DNA"/>
</dbReference>
<comment type="caution">
    <text evidence="2">Lacks conserved residue(s) required for the propagation of feature annotation.</text>
</comment>
<dbReference type="Gene3D" id="1.20.58.1980">
    <property type="match status" value="1"/>
</dbReference>